<evidence type="ECO:0000256" key="4">
    <source>
        <dbReference type="ARBA" id="ARBA00022723"/>
    </source>
</evidence>
<feature type="domain" description="Radical SAM core" evidence="8">
    <location>
        <begin position="164"/>
        <end position="424"/>
    </location>
</feature>
<name>A0ABR2YF44_9CHLO</name>
<dbReference type="InterPro" id="IPR013848">
    <property type="entry name" value="Methylthiotransferase_N"/>
</dbReference>
<gene>
    <name evidence="9" type="ORF">WJX75_005094</name>
</gene>
<evidence type="ECO:0000256" key="1">
    <source>
        <dbReference type="ARBA" id="ARBA00001966"/>
    </source>
</evidence>
<evidence type="ECO:0000256" key="3">
    <source>
        <dbReference type="ARBA" id="ARBA00022691"/>
    </source>
</evidence>
<dbReference type="InterPro" id="IPR038135">
    <property type="entry name" value="Methylthiotransferase_N_sf"/>
</dbReference>
<dbReference type="InterPro" id="IPR006463">
    <property type="entry name" value="MiaB_methiolase"/>
</dbReference>
<evidence type="ECO:0000256" key="6">
    <source>
        <dbReference type="ARBA" id="ARBA00023014"/>
    </source>
</evidence>
<dbReference type="CDD" id="cd01335">
    <property type="entry name" value="Radical_SAM"/>
    <property type="match status" value="1"/>
</dbReference>
<dbReference type="InterPro" id="IPR020612">
    <property type="entry name" value="Methylthiotransferase_CS"/>
</dbReference>
<sequence length="488" mass="54721">MIVLKTRKVEREQKSVYIETYGCQMNSSDTEILLGILAQHGFARAHEPAVADVILLNTCAIREKAEQKIFCRLGELKTLKAKSSERMPVCVGVIGCMAERLKDQLFERKVVDIVAGPDALRSLPNLINLFTQRQIEGRNGETSDFMNVQLSAEETYADVRPVREVGAVSAAVSIMRGCNNMCSFCIVPFTRGRERSRPLQSILDEVRQLFEEGCKEIALLGQNVNSYADMTPTARVLSGNKTSTSYYAEGFSSVYKPRRHGAVDFAELLERVATAAPEMRIRFTSPHPKDFSDDVLQVIATHSNICKSLHMPAQSGSTRTLSRMKRGYTREAYDALIQRARAFMPHIAFSTDIIVGFCGEEENDHQQTMNLLRSVGYDQAFLFAYSKREKTHAARHLQDDVPQNVKMRRLNEAINLYKEVLAARNQAEVSSRHLVLIEGLSSTSPSSEVPKSSLNFVSPGRASFKGHRLTQAEASEPRWRGFWRDSTG</sequence>
<dbReference type="InterPro" id="IPR058240">
    <property type="entry name" value="rSAM_sf"/>
</dbReference>
<keyword evidence="3" id="KW-0949">S-adenosyl-L-methionine</keyword>
<evidence type="ECO:0000313" key="9">
    <source>
        <dbReference type="EMBL" id="KAK9904127.1"/>
    </source>
</evidence>
<dbReference type="SFLD" id="SFLDG01061">
    <property type="entry name" value="methylthiotransferase"/>
    <property type="match status" value="1"/>
</dbReference>
<dbReference type="InterPro" id="IPR005839">
    <property type="entry name" value="Methylthiotransferase"/>
</dbReference>
<evidence type="ECO:0000256" key="5">
    <source>
        <dbReference type="ARBA" id="ARBA00023004"/>
    </source>
</evidence>
<dbReference type="PROSITE" id="PS51449">
    <property type="entry name" value="MTTASE_N"/>
    <property type="match status" value="1"/>
</dbReference>
<dbReference type="Gene3D" id="3.80.30.20">
    <property type="entry name" value="tm_1862 like domain"/>
    <property type="match status" value="1"/>
</dbReference>
<proteinExistence type="predicted"/>
<keyword evidence="4" id="KW-0479">Metal-binding</keyword>
<comment type="cofactor">
    <cofactor evidence="1">
        <name>[4Fe-4S] cluster</name>
        <dbReference type="ChEBI" id="CHEBI:49883"/>
    </cofactor>
</comment>
<comment type="caution">
    <text evidence="9">The sequence shown here is derived from an EMBL/GenBank/DDBJ whole genome shotgun (WGS) entry which is preliminary data.</text>
</comment>
<dbReference type="NCBIfam" id="TIGR00089">
    <property type="entry name" value="MiaB/RimO family radical SAM methylthiotransferase"/>
    <property type="match status" value="1"/>
</dbReference>
<evidence type="ECO:0000313" key="10">
    <source>
        <dbReference type="Proteomes" id="UP001491310"/>
    </source>
</evidence>
<dbReference type="SMART" id="SM00729">
    <property type="entry name" value="Elp3"/>
    <property type="match status" value="1"/>
</dbReference>
<dbReference type="PANTHER" id="PTHR43020:SF2">
    <property type="entry name" value="MITOCHONDRIAL TRNA METHYLTHIOTRANSFERASE CDK5RAP1"/>
    <property type="match status" value="1"/>
</dbReference>
<accession>A0ABR2YF44</accession>
<dbReference type="PANTHER" id="PTHR43020">
    <property type="entry name" value="CDK5 REGULATORY SUBUNIT-ASSOCIATED PROTEIN 1"/>
    <property type="match status" value="1"/>
</dbReference>
<dbReference type="SFLD" id="SFLDF00413">
    <property type="entry name" value="CDK5RAP1"/>
    <property type="match status" value="1"/>
</dbReference>
<protein>
    <submittedName>
        <fullName evidence="9">Uncharacterized protein</fullName>
    </submittedName>
</protein>
<dbReference type="InterPro" id="IPR007197">
    <property type="entry name" value="rSAM"/>
</dbReference>
<evidence type="ECO:0000259" key="8">
    <source>
        <dbReference type="PROSITE" id="PS51918"/>
    </source>
</evidence>
<dbReference type="InterPro" id="IPR006638">
    <property type="entry name" value="Elp3/MiaA/NifB-like_rSAM"/>
</dbReference>
<dbReference type="Proteomes" id="UP001491310">
    <property type="component" value="Unassembled WGS sequence"/>
</dbReference>
<dbReference type="SUPFAM" id="SSF102114">
    <property type="entry name" value="Radical SAM enzymes"/>
    <property type="match status" value="1"/>
</dbReference>
<dbReference type="PROSITE" id="PS01278">
    <property type="entry name" value="MTTASE_RADICAL"/>
    <property type="match status" value="1"/>
</dbReference>
<dbReference type="EMBL" id="JALJOT010000013">
    <property type="protein sequence ID" value="KAK9904127.1"/>
    <property type="molecule type" value="Genomic_DNA"/>
</dbReference>
<dbReference type="PROSITE" id="PS51918">
    <property type="entry name" value="RADICAL_SAM"/>
    <property type="match status" value="1"/>
</dbReference>
<dbReference type="SFLD" id="SFLDG01082">
    <property type="entry name" value="B12-binding_domain_containing"/>
    <property type="match status" value="1"/>
</dbReference>
<keyword evidence="10" id="KW-1185">Reference proteome</keyword>
<organism evidence="9 10">
    <name type="scientific">Coccomyxa subellipsoidea</name>
    <dbReference type="NCBI Taxonomy" id="248742"/>
    <lineage>
        <taxon>Eukaryota</taxon>
        <taxon>Viridiplantae</taxon>
        <taxon>Chlorophyta</taxon>
        <taxon>core chlorophytes</taxon>
        <taxon>Trebouxiophyceae</taxon>
        <taxon>Trebouxiophyceae incertae sedis</taxon>
        <taxon>Coccomyxaceae</taxon>
        <taxon>Coccomyxa</taxon>
    </lineage>
</organism>
<dbReference type="SFLD" id="SFLDS00029">
    <property type="entry name" value="Radical_SAM"/>
    <property type="match status" value="1"/>
</dbReference>
<evidence type="ECO:0000259" key="7">
    <source>
        <dbReference type="PROSITE" id="PS51449"/>
    </source>
</evidence>
<keyword evidence="2" id="KW-0004">4Fe-4S</keyword>
<dbReference type="Gene3D" id="3.40.50.12160">
    <property type="entry name" value="Methylthiotransferase, N-terminal domain"/>
    <property type="match status" value="1"/>
</dbReference>
<evidence type="ECO:0000256" key="2">
    <source>
        <dbReference type="ARBA" id="ARBA00022485"/>
    </source>
</evidence>
<dbReference type="SFLD" id="SFLDF00273">
    <property type="entry name" value="(dimethylallyl)adenosine_tRNA"/>
    <property type="match status" value="1"/>
</dbReference>
<dbReference type="Pfam" id="PF00919">
    <property type="entry name" value="UPF0004"/>
    <property type="match status" value="1"/>
</dbReference>
<feature type="domain" description="MTTase N-terminal" evidence="7">
    <location>
        <begin position="14"/>
        <end position="132"/>
    </location>
</feature>
<dbReference type="Pfam" id="PF04055">
    <property type="entry name" value="Radical_SAM"/>
    <property type="match status" value="1"/>
</dbReference>
<reference evidence="9 10" key="1">
    <citation type="journal article" date="2024" name="Nat. Commun.">
        <title>Phylogenomics reveals the evolutionary origins of lichenization in chlorophyte algae.</title>
        <authorList>
            <person name="Puginier C."/>
            <person name="Libourel C."/>
            <person name="Otte J."/>
            <person name="Skaloud P."/>
            <person name="Haon M."/>
            <person name="Grisel S."/>
            <person name="Petersen M."/>
            <person name="Berrin J.G."/>
            <person name="Delaux P.M."/>
            <person name="Dal Grande F."/>
            <person name="Keller J."/>
        </authorList>
    </citation>
    <scope>NUCLEOTIDE SEQUENCE [LARGE SCALE GENOMIC DNA]</scope>
    <source>
        <strain evidence="9 10">SAG 216-7</strain>
    </source>
</reference>
<dbReference type="InterPro" id="IPR023404">
    <property type="entry name" value="rSAM_horseshoe"/>
</dbReference>
<keyword evidence="6" id="KW-0411">Iron-sulfur</keyword>
<keyword evidence="5" id="KW-0408">Iron</keyword>